<evidence type="ECO:0000313" key="11">
    <source>
        <dbReference type="Proteomes" id="UP001527090"/>
    </source>
</evidence>
<evidence type="ECO:0000256" key="4">
    <source>
        <dbReference type="ARBA" id="ARBA00022525"/>
    </source>
</evidence>
<evidence type="ECO:0000313" key="10">
    <source>
        <dbReference type="EMBL" id="MCY9529226.1"/>
    </source>
</evidence>
<feature type="compositionally biased region" description="Low complexity" evidence="7">
    <location>
        <begin position="1532"/>
        <end position="1545"/>
    </location>
</feature>
<dbReference type="PROSITE" id="PS50847">
    <property type="entry name" value="GRAM_POS_ANCHORING"/>
    <property type="match status" value="1"/>
</dbReference>
<gene>
    <name evidence="10" type="ORF">M5X04_07735</name>
</gene>
<feature type="compositionally biased region" description="Basic and acidic residues" evidence="7">
    <location>
        <begin position="1551"/>
        <end position="1565"/>
    </location>
</feature>
<dbReference type="Pfam" id="PF05737">
    <property type="entry name" value="Collagen_bind"/>
    <property type="match status" value="5"/>
</dbReference>
<dbReference type="InterPro" id="IPR013783">
    <property type="entry name" value="Ig-like_fold"/>
</dbReference>
<evidence type="ECO:0000259" key="9">
    <source>
        <dbReference type="PROSITE" id="PS50847"/>
    </source>
</evidence>
<evidence type="ECO:0000256" key="3">
    <source>
        <dbReference type="ARBA" id="ARBA00022512"/>
    </source>
</evidence>
<sequence length="1721" mass="190363">MNNLRKTLYGLLVVAIMLNLVLPPTLVQAYDGLPNALFNTGDRNATSVTDLTYGKDPNNGQDPSSVTKVTYGAITDNILTSVSITDAKGNNISSIRPNLNEYVNIDYTWKLPAGHHYGAGSTFTFRLPDKFQLSAPIKNQPLNKGGIEYGTFDITPDGQVTFTFNEEIEDGQELIGDFFVWRYFDEKKFEGGTQQEISFDIQGNSSFEIPIHFNKNPNSKEITKRGTANRTINPTEIEWVVDFNTSEDIINNAIFTDMLPDGLEIDMSSISVHKLDVQLNGTVKEAEQVAYLPVREANGFKIELGNIQNAYRVKYKTKITKTEDKRYTNAVQVTGDNHNPLTISSSVNVRFSKPLEKQSTGYDPYTQTINWKIEYNYNEREIDQAKAWIADVFDTKVQELNVDSFVVNEMSIDDNGKATVVRQLGKDEYTVVKTTDGFKLQFKNKVTKAYSIEYSTKSIDRVYENGKINNKVTMHDNTSKEASRDIYPVIFFKGHDDVNYANKTIGWYLTLNQDNKVMENVVVEDIFKTRGLTIDQKSLEDNLAAAGFTKDKDYTINYVVDPTNSRYHSGFKITFTTNITSSLVIRYQTKFDPVLNNASYTNSATLNWEEKGVSQKPITKEDTVTPDGYTKNNGNKSGSYDARTKEITWTIDINYNLHHIDKAVLRDFYTGEQTFVDGSLTVHELILSGGANGVQEGSITNDYTFEKKTENNKSGFELTFNNPIDKAYRITYKTSLNNQSVVKSYSNGATLEDKSTSNKVFDGSASVSPQYGDEYVSKTGVQGKGEQSDIAFWTVNINRSQSHIKAGSVLTDTLSASQKLVPESIKLYETTVSQNGTLTKASTPMDLEQVAELKVDGNKLTLTFKTELDKAYVLEYQSFIDADNGESLSNKVSFEGQSSGTVNGNESSSIKVEFAGAGGGASTSIRGDLKIKKVDAATAALLEGAKFGLYDKSGTILLQEAVTDQDGIATFTDLRFRQYKIKELAPPPGYLLPQKPEQVITLSKDGQVVTIKNTKIVRDFELTKVDAENRSKLLEDAVFKLQRFDGVGYADVNGYTSLPTKKNGKVKLTDLPPGQYKLVEVQAPAGYKQEAKEIPFTIDENQTVQKTGTVTNNRIKGSVELTKVDDGKPASPLAGAEFEIQDAKTGKVVRSKLITGTDGKVSTGNLDIGSYQFVEKAAPKGYKLITTPLKFDITDESKIELTFVNEKLPGSLKLLKIETGKATKGLKGAQFRILDENQQPLLNKDGKPFPIQTTDQDGLIIIPDLKPGTYFVEETKAPNGYLIDKKLTEFTITSEKETLVTVENTREPLPGSLKLLKIETGKKDKSLEGAQFRLLDENQQPLLDKNGKPYPIQTTDKDGLILIPNLKVGTYFVEETKAPDGYLIDNKLTEFTITSEKETLVTVENTLEPLPGSLKLLKIETGKKGKGLEGAQFRLLDENQQPLLDKNGKPYPIQTTDKDGLILIPNLKAGTYFVEETKAPDGYLIDKKLTMFTITSEKETLVTVENTLKPIEPIAPVDPVDPIDPVDPVDPVDPINPVDPVNPVDPSHPGDNSKEPTENGNKEPSKPINPEEPNKPEKPEDDGSIPGHITEEGSNKEPEKETGNETGDKPNKETDSGNETGDSGKESDKTDGKDSGDGKDDTATDNGSNEKSENNGTSDKVKDKSTSDNITNREQNRKQDKSDKVLPKTGEDSPLPMQLAGLALVMLGSVLFAIRKRWMKS</sequence>
<dbReference type="Proteomes" id="UP001527090">
    <property type="component" value="Unassembled WGS sequence"/>
</dbReference>
<dbReference type="Gene3D" id="2.60.40.10">
    <property type="entry name" value="Immunoglobulins"/>
    <property type="match status" value="6"/>
</dbReference>
<dbReference type="Gene3D" id="2.60.40.740">
    <property type="match status" value="5"/>
</dbReference>
<dbReference type="PANTHER" id="PTHR36108:SF13">
    <property type="entry name" value="COLOSSIN-B-RELATED"/>
    <property type="match status" value="1"/>
</dbReference>
<feature type="compositionally biased region" description="Basic and acidic residues" evidence="7">
    <location>
        <begin position="1622"/>
        <end position="1666"/>
    </location>
</feature>
<name>A0ABT4E663_PAEAL</name>
<accession>A0ABT4E663</accession>
<dbReference type="RefSeq" id="WP_268631918.1">
    <property type="nucleotide sequence ID" value="NZ_JAMDLY010000008.1"/>
</dbReference>
<dbReference type="Gene3D" id="2.60.40.1280">
    <property type="match status" value="1"/>
</dbReference>
<dbReference type="SUPFAM" id="SSF49401">
    <property type="entry name" value="Bacterial adhesins"/>
    <property type="match status" value="6"/>
</dbReference>
<dbReference type="InterPro" id="IPR011252">
    <property type="entry name" value="Fibrogen-bd_dom1"/>
</dbReference>
<feature type="region of interest" description="Disordered" evidence="7">
    <location>
        <begin position="617"/>
        <end position="637"/>
    </location>
</feature>
<feature type="transmembrane region" description="Helical" evidence="8">
    <location>
        <begin position="1695"/>
        <end position="1714"/>
    </location>
</feature>
<evidence type="ECO:0000256" key="8">
    <source>
        <dbReference type="SAM" id="Phobius"/>
    </source>
</evidence>
<dbReference type="PANTHER" id="PTHR36108">
    <property type="entry name" value="COLOSSIN-B-RELATED"/>
    <property type="match status" value="1"/>
</dbReference>
<feature type="domain" description="Gram-positive cocci surface proteins LPxTG" evidence="9">
    <location>
        <begin position="1686"/>
        <end position="1721"/>
    </location>
</feature>
<keyword evidence="8" id="KW-0812">Transmembrane</keyword>
<dbReference type="InterPro" id="IPR041033">
    <property type="entry name" value="SpaA_PFL_dom_1"/>
</dbReference>
<dbReference type="InterPro" id="IPR019931">
    <property type="entry name" value="LPXTG_anchor"/>
</dbReference>
<keyword evidence="6" id="KW-0572">Peptidoglycan-anchor</keyword>
<reference evidence="10 11" key="1">
    <citation type="submission" date="2022-05" db="EMBL/GenBank/DDBJ databases">
        <title>Genome Sequencing of Bee-Associated Microbes.</title>
        <authorList>
            <person name="Dunlap C."/>
        </authorList>
    </citation>
    <scope>NUCLEOTIDE SEQUENCE [LARGE SCALE GENOMIC DNA]</scope>
    <source>
        <strain evidence="10 11">NRRL NRS-750</strain>
    </source>
</reference>
<feature type="compositionally biased region" description="Basic and acidic residues" evidence="7">
    <location>
        <begin position="1674"/>
        <end position="1691"/>
    </location>
</feature>
<evidence type="ECO:0000256" key="2">
    <source>
        <dbReference type="ARBA" id="ARBA00007257"/>
    </source>
</evidence>
<evidence type="ECO:0000256" key="6">
    <source>
        <dbReference type="ARBA" id="ARBA00023088"/>
    </source>
</evidence>
<dbReference type="Pfam" id="PF00746">
    <property type="entry name" value="Gram_pos_anchor"/>
    <property type="match status" value="1"/>
</dbReference>
<keyword evidence="3" id="KW-0134">Cell wall</keyword>
<dbReference type="EMBL" id="JAMDLY010000008">
    <property type="protein sequence ID" value="MCY9529226.1"/>
    <property type="molecule type" value="Genomic_DNA"/>
</dbReference>
<feature type="compositionally biased region" description="Basic and acidic residues" evidence="7">
    <location>
        <begin position="1589"/>
        <end position="1615"/>
    </location>
</feature>
<evidence type="ECO:0000256" key="5">
    <source>
        <dbReference type="ARBA" id="ARBA00022729"/>
    </source>
</evidence>
<evidence type="ECO:0000256" key="7">
    <source>
        <dbReference type="SAM" id="MobiDB-lite"/>
    </source>
</evidence>
<dbReference type="NCBIfam" id="TIGR01167">
    <property type="entry name" value="LPXTG_anchor"/>
    <property type="match status" value="1"/>
</dbReference>
<keyword evidence="5" id="KW-0732">Signal</keyword>
<protein>
    <submittedName>
        <fullName evidence="10">SpaA isopeptide-forming pilin-related protein</fullName>
    </submittedName>
</protein>
<comment type="similarity">
    <text evidence="2">Belongs to the serine-aspartate repeat-containing protein (SDr) family.</text>
</comment>
<dbReference type="InterPro" id="IPR008966">
    <property type="entry name" value="Adhesion_dom_sf"/>
</dbReference>
<feature type="region of interest" description="Disordered" evidence="7">
    <location>
        <begin position="1512"/>
        <end position="1695"/>
    </location>
</feature>
<organism evidence="10 11">
    <name type="scientific">Paenibacillus alvei</name>
    <name type="common">Bacillus alvei</name>
    <dbReference type="NCBI Taxonomy" id="44250"/>
    <lineage>
        <taxon>Bacteria</taxon>
        <taxon>Bacillati</taxon>
        <taxon>Bacillota</taxon>
        <taxon>Bacilli</taxon>
        <taxon>Bacillales</taxon>
        <taxon>Paenibacillaceae</taxon>
        <taxon>Paenibacillus</taxon>
    </lineage>
</organism>
<comment type="subcellular location">
    <subcellularLocation>
        <location evidence="1">Secreted</location>
        <location evidence="1">Cell wall</location>
        <topology evidence="1">Peptidoglycan-anchor</topology>
    </subcellularLocation>
</comment>
<keyword evidence="8" id="KW-0472">Membrane</keyword>
<keyword evidence="4" id="KW-0964">Secreted</keyword>
<evidence type="ECO:0000256" key="1">
    <source>
        <dbReference type="ARBA" id="ARBA00004168"/>
    </source>
</evidence>
<comment type="caution">
    <text evidence="10">The sequence shown here is derived from an EMBL/GenBank/DDBJ whole genome shotgun (WGS) entry which is preliminary data.</text>
</comment>
<keyword evidence="8" id="KW-1133">Transmembrane helix</keyword>
<dbReference type="Pfam" id="PF17802">
    <property type="entry name" value="SpaA"/>
    <property type="match status" value="6"/>
</dbReference>
<keyword evidence="11" id="KW-1185">Reference proteome</keyword>
<proteinExistence type="inferred from homology"/>
<dbReference type="SUPFAM" id="SSF49478">
    <property type="entry name" value="Cna protein B-type domain"/>
    <property type="match status" value="5"/>
</dbReference>
<dbReference type="InterPro" id="IPR008456">
    <property type="entry name" value="Collagen-bd_dom"/>
</dbReference>